<evidence type="ECO:0000313" key="14">
    <source>
        <dbReference type="Proteomes" id="UP000239866"/>
    </source>
</evidence>
<keyword evidence="7 11" id="KW-0479">Metal-binding</keyword>
<reference evidence="13 14" key="1">
    <citation type="submission" date="2018-03" db="EMBL/GenBank/DDBJ databases">
        <title>Marinobacter brunus sp. nov., a marine bacterium of Gamma-proteobacteria isolated from the surface seawater of the South China Sea.</title>
        <authorList>
            <person name="Cheng H."/>
            <person name="Wu Y.-H."/>
            <person name="Xamxidin M."/>
            <person name="Xu X.-W."/>
        </authorList>
    </citation>
    <scope>NUCLEOTIDE SEQUENCE [LARGE SCALE GENOMIC DNA]</scope>
    <source>
        <strain evidence="13 14">NH169-3</strain>
    </source>
</reference>
<dbReference type="Pfam" id="PF03454">
    <property type="entry name" value="MoeA_C"/>
    <property type="match status" value="1"/>
</dbReference>
<accession>A0A2T1KQH3</accession>
<dbReference type="Pfam" id="PF03453">
    <property type="entry name" value="MoeA_N"/>
    <property type="match status" value="1"/>
</dbReference>
<evidence type="ECO:0000256" key="9">
    <source>
        <dbReference type="ARBA" id="ARBA00023150"/>
    </source>
</evidence>
<dbReference type="EMBL" id="PXNP01000013">
    <property type="protein sequence ID" value="PSF12280.1"/>
    <property type="molecule type" value="Genomic_DNA"/>
</dbReference>
<dbReference type="OrthoDB" id="9804758at2"/>
<dbReference type="Gene3D" id="3.90.105.10">
    <property type="entry name" value="Molybdopterin biosynthesis moea protein, domain 2"/>
    <property type="match status" value="1"/>
</dbReference>
<evidence type="ECO:0000259" key="12">
    <source>
        <dbReference type="SMART" id="SM00852"/>
    </source>
</evidence>
<comment type="cofactor">
    <cofactor evidence="1 11">
        <name>Mg(2+)</name>
        <dbReference type="ChEBI" id="CHEBI:18420"/>
    </cofactor>
</comment>
<dbReference type="Gene3D" id="3.40.980.10">
    <property type="entry name" value="MoaB/Mog-like domain"/>
    <property type="match status" value="1"/>
</dbReference>
<keyword evidence="8 11" id="KW-0460">Magnesium</keyword>
<keyword evidence="5 11" id="KW-0500">Molybdenum</keyword>
<evidence type="ECO:0000256" key="3">
    <source>
        <dbReference type="ARBA" id="ARBA00005046"/>
    </source>
</evidence>
<dbReference type="InterPro" id="IPR036425">
    <property type="entry name" value="MoaB/Mog-like_dom_sf"/>
</dbReference>
<dbReference type="InterPro" id="IPR001453">
    <property type="entry name" value="MoaB/Mog_dom"/>
</dbReference>
<name>A0A2T1KQH3_9GAMM</name>
<dbReference type="SUPFAM" id="SSF53218">
    <property type="entry name" value="Molybdenum cofactor biosynthesis proteins"/>
    <property type="match status" value="1"/>
</dbReference>
<comment type="catalytic activity">
    <reaction evidence="10">
        <text>adenylyl-molybdopterin + molybdate = Mo-molybdopterin + AMP + H(+)</text>
        <dbReference type="Rhea" id="RHEA:35047"/>
        <dbReference type="ChEBI" id="CHEBI:15378"/>
        <dbReference type="ChEBI" id="CHEBI:36264"/>
        <dbReference type="ChEBI" id="CHEBI:62727"/>
        <dbReference type="ChEBI" id="CHEBI:71302"/>
        <dbReference type="ChEBI" id="CHEBI:456215"/>
        <dbReference type="EC" id="2.10.1.1"/>
    </reaction>
</comment>
<dbReference type="PANTHER" id="PTHR10192">
    <property type="entry name" value="MOLYBDOPTERIN BIOSYNTHESIS PROTEIN"/>
    <property type="match status" value="1"/>
</dbReference>
<gene>
    <name evidence="13" type="ORF">C7H09_03465</name>
</gene>
<protein>
    <recommendedName>
        <fullName evidence="11">Molybdopterin molybdenumtransferase</fullName>
        <ecNumber evidence="11">2.10.1.1</ecNumber>
    </recommendedName>
</protein>
<dbReference type="SUPFAM" id="SSF63867">
    <property type="entry name" value="MoeA C-terminal domain-like"/>
    <property type="match status" value="1"/>
</dbReference>
<dbReference type="RefSeq" id="WP_106761238.1">
    <property type="nucleotide sequence ID" value="NZ_PXNP01000013.1"/>
</dbReference>
<dbReference type="InterPro" id="IPR038987">
    <property type="entry name" value="MoeA-like"/>
</dbReference>
<sequence>MANSQLTSVDDALQHILASVATESANENVPLAQSLGRVLAADQYVPADVPPADNSAVDGYAIATRDVQPNQALPVSDRIPAGTAPKALKPGTAVRIFTGSEIPDGADAVIMQERVEVTDAGIRVMAEVNAGQNIRRQGQDLAKGTLALAAGTLIRPQEMGLLASMGVGEVAVRPRLKVAVLTTGDELVEPGQPLAKGQIYNTNRYTLLGLLAEAGCEVVLCESLEDTREQTRNRLEQAAASADLLITSGGVSVGEEDHVRAVLEESGALSLWRMAIKPGKPLAFGSVNGTPVLGLPGNPAAVLVTFLVVAMPYIRKCQGRHHILPRGEWLPSAFEVNTASVRREFVRARKQGSASEARVEAYPNQSSGVLSSACWGDGLAVVPEHSTVQPGDSVLYYSFAELLG</sequence>
<dbReference type="InterPro" id="IPR036688">
    <property type="entry name" value="MoeA_C_domain_IV_sf"/>
</dbReference>
<dbReference type="NCBIfam" id="NF045515">
    <property type="entry name" value="Glp_gephyrin"/>
    <property type="match status" value="1"/>
</dbReference>
<evidence type="ECO:0000256" key="2">
    <source>
        <dbReference type="ARBA" id="ARBA00002901"/>
    </source>
</evidence>
<evidence type="ECO:0000256" key="10">
    <source>
        <dbReference type="ARBA" id="ARBA00047317"/>
    </source>
</evidence>
<evidence type="ECO:0000256" key="4">
    <source>
        <dbReference type="ARBA" id="ARBA00010763"/>
    </source>
</evidence>
<dbReference type="EC" id="2.10.1.1" evidence="11"/>
<feature type="domain" description="MoaB/Mog" evidence="12">
    <location>
        <begin position="179"/>
        <end position="316"/>
    </location>
</feature>
<dbReference type="GO" id="GO:0005829">
    <property type="term" value="C:cytosol"/>
    <property type="evidence" value="ECO:0007669"/>
    <property type="project" value="TreeGrafter"/>
</dbReference>
<keyword evidence="9 11" id="KW-0501">Molybdenum cofactor biosynthesis</keyword>
<dbReference type="InterPro" id="IPR005111">
    <property type="entry name" value="MoeA_C_domain_IV"/>
</dbReference>
<comment type="similarity">
    <text evidence="4 11">Belongs to the MoeA family.</text>
</comment>
<evidence type="ECO:0000256" key="1">
    <source>
        <dbReference type="ARBA" id="ARBA00001946"/>
    </source>
</evidence>
<dbReference type="Proteomes" id="UP000239866">
    <property type="component" value="Unassembled WGS sequence"/>
</dbReference>
<comment type="caution">
    <text evidence="13">The sequence shown here is derived from an EMBL/GenBank/DDBJ whole genome shotgun (WGS) entry which is preliminary data.</text>
</comment>
<dbReference type="NCBIfam" id="TIGR00177">
    <property type="entry name" value="molyb_syn"/>
    <property type="match status" value="1"/>
</dbReference>
<dbReference type="Pfam" id="PF00994">
    <property type="entry name" value="MoCF_biosynth"/>
    <property type="match status" value="1"/>
</dbReference>
<organism evidence="13 14">
    <name type="scientific">Marinobacter fuscus</name>
    <dbReference type="NCBI Taxonomy" id="2109942"/>
    <lineage>
        <taxon>Bacteria</taxon>
        <taxon>Pseudomonadati</taxon>
        <taxon>Pseudomonadota</taxon>
        <taxon>Gammaproteobacteria</taxon>
        <taxon>Pseudomonadales</taxon>
        <taxon>Marinobacteraceae</taxon>
        <taxon>Marinobacter</taxon>
    </lineage>
</organism>
<dbReference type="PANTHER" id="PTHR10192:SF5">
    <property type="entry name" value="GEPHYRIN"/>
    <property type="match status" value="1"/>
</dbReference>
<evidence type="ECO:0000256" key="8">
    <source>
        <dbReference type="ARBA" id="ARBA00022842"/>
    </source>
</evidence>
<dbReference type="Gene3D" id="2.170.190.11">
    <property type="entry name" value="Molybdopterin biosynthesis moea protein, domain 3"/>
    <property type="match status" value="1"/>
</dbReference>
<evidence type="ECO:0000256" key="5">
    <source>
        <dbReference type="ARBA" id="ARBA00022505"/>
    </source>
</evidence>
<keyword evidence="14" id="KW-1185">Reference proteome</keyword>
<dbReference type="InterPro" id="IPR036135">
    <property type="entry name" value="MoeA_linker/N_sf"/>
</dbReference>
<dbReference type="AlphaFoldDB" id="A0A2T1KQH3"/>
<evidence type="ECO:0000313" key="13">
    <source>
        <dbReference type="EMBL" id="PSF12280.1"/>
    </source>
</evidence>
<comment type="pathway">
    <text evidence="3 11">Cofactor biosynthesis; molybdopterin biosynthesis.</text>
</comment>
<dbReference type="CDD" id="cd00887">
    <property type="entry name" value="MoeA"/>
    <property type="match status" value="1"/>
</dbReference>
<dbReference type="GO" id="GO:0006777">
    <property type="term" value="P:Mo-molybdopterin cofactor biosynthetic process"/>
    <property type="evidence" value="ECO:0007669"/>
    <property type="project" value="UniProtKB-UniRule"/>
</dbReference>
<evidence type="ECO:0000256" key="6">
    <source>
        <dbReference type="ARBA" id="ARBA00022679"/>
    </source>
</evidence>
<dbReference type="Gene3D" id="2.40.340.10">
    <property type="entry name" value="MoeA, C-terminal, domain IV"/>
    <property type="match status" value="1"/>
</dbReference>
<dbReference type="SMART" id="SM00852">
    <property type="entry name" value="MoCF_biosynth"/>
    <property type="match status" value="1"/>
</dbReference>
<evidence type="ECO:0000256" key="11">
    <source>
        <dbReference type="RuleBase" id="RU365090"/>
    </source>
</evidence>
<dbReference type="GO" id="GO:0061599">
    <property type="term" value="F:molybdopterin molybdotransferase activity"/>
    <property type="evidence" value="ECO:0007669"/>
    <property type="project" value="UniProtKB-UniRule"/>
</dbReference>
<dbReference type="GO" id="GO:0046872">
    <property type="term" value="F:metal ion binding"/>
    <property type="evidence" value="ECO:0007669"/>
    <property type="project" value="UniProtKB-UniRule"/>
</dbReference>
<proteinExistence type="inferred from homology"/>
<dbReference type="FunFam" id="3.40.980.10:FF:000004">
    <property type="entry name" value="Molybdopterin molybdenumtransferase"/>
    <property type="match status" value="1"/>
</dbReference>
<dbReference type="UniPathway" id="UPA00344"/>
<comment type="function">
    <text evidence="2 11">Catalyzes the insertion of molybdate into adenylated molybdopterin with the concomitant release of AMP.</text>
</comment>
<evidence type="ECO:0000256" key="7">
    <source>
        <dbReference type="ARBA" id="ARBA00022723"/>
    </source>
</evidence>
<dbReference type="InterPro" id="IPR005110">
    <property type="entry name" value="MoeA_linker/N"/>
</dbReference>
<keyword evidence="6 11" id="KW-0808">Transferase</keyword>
<dbReference type="SUPFAM" id="SSF63882">
    <property type="entry name" value="MoeA N-terminal region -like"/>
    <property type="match status" value="1"/>
</dbReference>